<name>A0A9I9CF00_CUCME</name>
<evidence type="ECO:0000313" key="2">
    <source>
        <dbReference type="EnsemblPlants" id="MELO3C002592.2.1"/>
    </source>
</evidence>
<keyword evidence="1" id="KW-0732">Signal</keyword>
<protein>
    <submittedName>
        <fullName evidence="2">Uncharacterized protein</fullName>
    </submittedName>
</protein>
<organism evidence="2">
    <name type="scientific">Cucumis melo</name>
    <name type="common">Muskmelon</name>
    <dbReference type="NCBI Taxonomy" id="3656"/>
    <lineage>
        <taxon>Eukaryota</taxon>
        <taxon>Viridiplantae</taxon>
        <taxon>Streptophyta</taxon>
        <taxon>Embryophyta</taxon>
        <taxon>Tracheophyta</taxon>
        <taxon>Spermatophyta</taxon>
        <taxon>Magnoliopsida</taxon>
        <taxon>eudicotyledons</taxon>
        <taxon>Gunneridae</taxon>
        <taxon>Pentapetalae</taxon>
        <taxon>rosids</taxon>
        <taxon>fabids</taxon>
        <taxon>Cucurbitales</taxon>
        <taxon>Cucurbitaceae</taxon>
        <taxon>Benincaseae</taxon>
        <taxon>Cucumis</taxon>
    </lineage>
</organism>
<evidence type="ECO:0000256" key="1">
    <source>
        <dbReference type="SAM" id="SignalP"/>
    </source>
</evidence>
<proteinExistence type="predicted"/>
<dbReference type="AlphaFoldDB" id="A0A9I9CF00"/>
<sequence>MADIWKRLLICCLWRFMQTGDGVQVFVTVELSPLVQEYDIEIAVQWLGKEEEILTPIKPVEDDLLIMGCIDSIQTYSSVS</sequence>
<feature type="chain" id="PRO_5039929656" evidence="1">
    <location>
        <begin position="23"/>
        <end position="80"/>
    </location>
</feature>
<accession>A0A9I9CF00</accession>
<dbReference type="Gramene" id="MELO3C002592.2.1">
    <property type="protein sequence ID" value="MELO3C002592.2.1"/>
    <property type="gene ID" value="MELO3C002592.2"/>
</dbReference>
<dbReference type="EnsemblPlants" id="MELO3C002592.2.1">
    <property type="protein sequence ID" value="MELO3C002592.2.1"/>
    <property type="gene ID" value="MELO3C002592.2"/>
</dbReference>
<feature type="signal peptide" evidence="1">
    <location>
        <begin position="1"/>
        <end position="22"/>
    </location>
</feature>
<reference evidence="2" key="1">
    <citation type="submission" date="2023-03" db="UniProtKB">
        <authorList>
            <consortium name="EnsemblPlants"/>
        </authorList>
    </citation>
    <scope>IDENTIFICATION</scope>
</reference>